<comment type="similarity">
    <text evidence="1">Belongs to the carbohydrate kinase PfkB family.</text>
</comment>
<keyword evidence="3 5" id="KW-0418">Kinase</keyword>
<dbReference type="PANTHER" id="PTHR43085">
    <property type="entry name" value="HEXOKINASE FAMILY MEMBER"/>
    <property type="match status" value="1"/>
</dbReference>
<keyword evidence="6" id="KW-1185">Reference proteome</keyword>
<dbReference type="SUPFAM" id="SSF53613">
    <property type="entry name" value="Ribokinase-like"/>
    <property type="match status" value="1"/>
</dbReference>
<dbReference type="Gene3D" id="3.40.1190.20">
    <property type="match status" value="1"/>
</dbReference>
<dbReference type="InterPro" id="IPR011611">
    <property type="entry name" value="PfkB_dom"/>
</dbReference>
<reference evidence="5 6" key="1">
    <citation type="submission" date="2016-10" db="EMBL/GenBank/DDBJ databases">
        <authorList>
            <person name="de Groot N.N."/>
        </authorList>
    </citation>
    <scope>NUCLEOTIDE SEQUENCE [LARGE SCALE GENOMIC DNA]</scope>
    <source>
        <strain evidence="5 6">DSM 15230</strain>
    </source>
</reference>
<dbReference type="EMBL" id="FMXA01000017">
    <property type="protein sequence ID" value="SDA55536.1"/>
    <property type="molecule type" value="Genomic_DNA"/>
</dbReference>
<dbReference type="STRING" id="209880.SAMN02910343_01269"/>
<protein>
    <submittedName>
        <fullName evidence="5">Fructokinase</fullName>
    </submittedName>
</protein>
<dbReference type="AlphaFoldDB" id="A0A1G5WCQ9"/>
<sequence length="320" mass="35718">MYGTFCCEDRWVFYGILYPVQKGYGMRNFKKKPVFAGFGEVLYDCLPEGERLGGAPANFAWIAHELGMDAMVISAVGNDERGKRIQRELKERGLPFYLSEVPHTTGYVEVQLEKGIPSYHFAEDSAYRYIPWSEELKQIAETVDVVCFGTMAGADSKSGETLEMFLQHVREGAIRLFDVNLRGDFYSEEQINRLLPYADIVKCNNEELPWLAACAGVPAEAETYASWLASRGIRGFICTRGDKDSMVFWEGNKTVIPSEPVRIKDTVGAGDSFAAAFTAALMQGKNSMEAHKVACRVSAWVCTFEGAMPDLRSFIHKGEA</sequence>
<dbReference type="Proteomes" id="UP000199689">
    <property type="component" value="Unassembled WGS sequence"/>
</dbReference>
<feature type="domain" description="Carbohydrate kinase PfkB" evidence="4">
    <location>
        <begin position="51"/>
        <end position="309"/>
    </location>
</feature>
<dbReference type="Pfam" id="PF00294">
    <property type="entry name" value="PfkB"/>
    <property type="match status" value="1"/>
</dbReference>
<gene>
    <name evidence="5" type="ORF">SAMN02910343_01269</name>
</gene>
<dbReference type="InterPro" id="IPR050306">
    <property type="entry name" value="PfkB_Carbo_kinase"/>
</dbReference>
<dbReference type="GO" id="GO:0016301">
    <property type="term" value="F:kinase activity"/>
    <property type="evidence" value="ECO:0007669"/>
    <property type="project" value="UniProtKB-KW"/>
</dbReference>
<name>A0A1G5WCQ9_9FIRM</name>
<accession>A0A1G5WCQ9</accession>
<evidence type="ECO:0000256" key="3">
    <source>
        <dbReference type="ARBA" id="ARBA00022777"/>
    </source>
</evidence>
<proteinExistence type="inferred from homology"/>
<dbReference type="InterPro" id="IPR029056">
    <property type="entry name" value="Ribokinase-like"/>
</dbReference>
<evidence type="ECO:0000256" key="2">
    <source>
        <dbReference type="ARBA" id="ARBA00022679"/>
    </source>
</evidence>
<dbReference type="PROSITE" id="PS00584">
    <property type="entry name" value="PFKB_KINASES_2"/>
    <property type="match status" value="1"/>
</dbReference>
<evidence type="ECO:0000256" key="1">
    <source>
        <dbReference type="ARBA" id="ARBA00010688"/>
    </source>
</evidence>
<organism evidence="5 6">
    <name type="scientific">Allisonella histaminiformans</name>
    <dbReference type="NCBI Taxonomy" id="209880"/>
    <lineage>
        <taxon>Bacteria</taxon>
        <taxon>Bacillati</taxon>
        <taxon>Bacillota</taxon>
        <taxon>Negativicutes</taxon>
        <taxon>Veillonellales</taxon>
        <taxon>Veillonellaceae</taxon>
        <taxon>Allisonella</taxon>
    </lineage>
</organism>
<dbReference type="CDD" id="cd01167">
    <property type="entry name" value="bac_FRK"/>
    <property type="match status" value="1"/>
</dbReference>
<evidence type="ECO:0000313" key="6">
    <source>
        <dbReference type="Proteomes" id="UP000199689"/>
    </source>
</evidence>
<evidence type="ECO:0000313" key="5">
    <source>
        <dbReference type="EMBL" id="SDA55536.1"/>
    </source>
</evidence>
<keyword evidence="2" id="KW-0808">Transferase</keyword>
<dbReference type="PANTHER" id="PTHR43085:SF57">
    <property type="entry name" value="CARBOHYDRATE KINASE PFKB DOMAIN-CONTAINING PROTEIN"/>
    <property type="match status" value="1"/>
</dbReference>
<dbReference type="InterPro" id="IPR002173">
    <property type="entry name" value="Carboh/pur_kinase_PfkB_CS"/>
</dbReference>
<evidence type="ECO:0000259" key="4">
    <source>
        <dbReference type="Pfam" id="PF00294"/>
    </source>
</evidence>